<dbReference type="EMBL" id="CM003529">
    <property type="protein sequence ID" value="RCV13078.1"/>
    <property type="molecule type" value="Genomic_DNA"/>
</dbReference>
<feature type="compositionally biased region" description="Basic and acidic residues" evidence="1">
    <location>
        <begin position="45"/>
        <end position="55"/>
    </location>
</feature>
<dbReference type="EMBL" id="CM003529">
    <property type="protein sequence ID" value="RCV13063.1"/>
    <property type="molecule type" value="Genomic_DNA"/>
</dbReference>
<evidence type="ECO:0000313" key="3">
    <source>
        <dbReference type="EMBL" id="RCV13078.1"/>
    </source>
</evidence>
<accession>A0A368Q5W1</accession>
<name>A0A368Q5W1_SETIT</name>
<dbReference type="AlphaFoldDB" id="A0A368Q5W1"/>
<protein>
    <submittedName>
        <fullName evidence="3">Uncharacterized protein</fullName>
    </submittedName>
</protein>
<feature type="compositionally biased region" description="Basic residues" evidence="1">
    <location>
        <begin position="19"/>
        <end position="28"/>
    </location>
</feature>
<reference evidence="3" key="2">
    <citation type="submission" date="2015-07" db="EMBL/GenBank/DDBJ databases">
        <authorList>
            <person name="Noorani M."/>
        </authorList>
    </citation>
    <scope>NUCLEOTIDE SEQUENCE</scope>
    <source>
        <strain evidence="3">Yugu1</strain>
    </source>
</reference>
<dbReference type="OrthoDB" id="695740at2759"/>
<feature type="compositionally biased region" description="Low complexity" evidence="1">
    <location>
        <begin position="60"/>
        <end position="80"/>
    </location>
</feature>
<reference evidence="3" key="1">
    <citation type="journal article" date="2012" name="Nat. Biotechnol.">
        <title>Reference genome sequence of the model plant Setaria.</title>
        <authorList>
            <person name="Bennetzen J.L."/>
            <person name="Schmutz J."/>
            <person name="Wang H."/>
            <person name="Percifield R."/>
            <person name="Hawkins J."/>
            <person name="Pontaroli A.C."/>
            <person name="Estep M."/>
            <person name="Feng L."/>
            <person name="Vaughn J.N."/>
            <person name="Grimwood J."/>
            <person name="Jenkins J."/>
            <person name="Barry K."/>
            <person name="Lindquist E."/>
            <person name="Hellsten U."/>
            <person name="Deshpande S."/>
            <person name="Wang X."/>
            <person name="Wu X."/>
            <person name="Mitros T."/>
            <person name="Triplett J."/>
            <person name="Yang X."/>
            <person name="Ye C.Y."/>
            <person name="Mauro-Herrera M."/>
            <person name="Wang L."/>
            <person name="Li P."/>
            <person name="Sharma M."/>
            <person name="Sharma R."/>
            <person name="Ronald P.C."/>
            <person name="Panaud O."/>
            <person name="Kellogg E.A."/>
            <person name="Brutnell T.P."/>
            <person name="Doust A.N."/>
            <person name="Tuskan G.A."/>
            <person name="Rokhsar D."/>
            <person name="Devos K.M."/>
        </authorList>
    </citation>
    <scope>NUCLEOTIDE SEQUENCE [LARGE SCALE GENOMIC DNA]</scope>
    <source>
        <strain evidence="3">Yugu1</strain>
    </source>
</reference>
<dbReference type="KEGG" id="sita:101771578"/>
<dbReference type="STRING" id="4555.A0A368Q5W1"/>
<dbReference type="KEGG" id="sita:101772378"/>
<sequence>MVMPHRSSSSGMQSIRRELQRRRPKHLAPKSSVAMKPSAPPPPRESARCTGREPRPLPPRLEVSSSTASKSPPGSAATHAPRPRRRSSPRPTVFSPSTPLPASCAPSSGGSACLSTLGADEHLRPGTEVGVRTRTTTLKTGEALVLWLRAMIVSPIHGGYEVVYDGNWPPGDPYGTVQVPRRHIRMVKPSPPPTTPPPSLPPFSATSPSASATTATVAAARKKEMRPQPRPTTAGKSLRLIRRGLLPEMERQARADLHGY</sequence>
<feature type="region of interest" description="Disordered" evidence="1">
    <location>
        <begin position="188"/>
        <end position="239"/>
    </location>
</feature>
<feature type="compositionally biased region" description="Low complexity" evidence="1">
    <location>
        <begin position="202"/>
        <end position="219"/>
    </location>
</feature>
<dbReference type="Pfam" id="PF11321">
    <property type="entry name" value="DUF3123"/>
    <property type="match status" value="1"/>
</dbReference>
<feature type="region of interest" description="Disordered" evidence="1">
    <location>
        <begin position="1"/>
        <end position="111"/>
    </location>
</feature>
<feature type="compositionally biased region" description="Low complexity" evidence="1">
    <location>
        <begin position="89"/>
        <end position="111"/>
    </location>
</feature>
<feature type="compositionally biased region" description="Pro residues" evidence="1">
    <location>
        <begin position="189"/>
        <end position="201"/>
    </location>
</feature>
<evidence type="ECO:0000256" key="1">
    <source>
        <dbReference type="SAM" id="MobiDB-lite"/>
    </source>
</evidence>
<proteinExistence type="predicted"/>
<organism evidence="3">
    <name type="scientific">Setaria italica</name>
    <name type="common">Foxtail millet</name>
    <name type="synonym">Panicum italicum</name>
    <dbReference type="NCBI Taxonomy" id="4555"/>
    <lineage>
        <taxon>Eukaryota</taxon>
        <taxon>Viridiplantae</taxon>
        <taxon>Streptophyta</taxon>
        <taxon>Embryophyta</taxon>
        <taxon>Tracheophyta</taxon>
        <taxon>Spermatophyta</taxon>
        <taxon>Magnoliopsida</taxon>
        <taxon>Liliopsida</taxon>
        <taxon>Poales</taxon>
        <taxon>Poaceae</taxon>
        <taxon>PACMAD clade</taxon>
        <taxon>Panicoideae</taxon>
        <taxon>Panicodae</taxon>
        <taxon>Paniceae</taxon>
        <taxon>Cenchrinae</taxon>
        <taxon>Setaria</taxon>
    </lineage>
</organism>
<evidence type="ECO:0000313" key="2">
    <source>
        <dbReference type="EMBL" id="RCV13063.1"/>
    </source>
</evidence>
<feature type="compositionally biased region" description="Polar residues" evidence="1">
    <location>
        <begin position="1"/>
        <end position="13"/>
    </location>
</feature>
<dbReference type="InterPro" id="IPR021470">
    <property type="entry name" value="DUF3123"/>
</dbReference>
<gene>
    <name evidence="2" type="ORF">SETIT_2G316700v2</name>
    <name evidence="3" type="ORF">SETIT_2G317800v2</name>
</gene>